<dbReference type="AlphaFoldDB" id="A0A150QE31"/>
<accession>A0A150QE31</accession>
<proteinExistence type="predicted"/>
<dbReference type="EMBL" id="JEMA01000771">
    <property type="protein sequence ID" value="KYF66122.1"/>
    <property type="molecule type" value="Genomic_DNA"/>
</dbReference>
<dbReference type="Proteomes" id="UP000075260">
    <property type="component" value="Unassembled WGS sequence"/>
</dbReference>
<comment type="caution">
    <text evidence="2">The sequence shown here is derived from an EMBL/GenBank/DDBJ whole genome shotgun (WGS) entry which is preliminary data.</text>
</comment>
<feature type="region of interest" description="Disordered" evidence="1">
    <location>
        <begin position="34"/>
        <end position="101"/>
    </location>
</feature>
<gene>
    <name evidence="2" type="ORF">BE15_16905</name>
</gene>
<protein>
    <submittedName>
        <fullName evidence="2">Uncharacterized protein</fullName>
    </submittedName>
</protein>
<dbReference type="PROSITE" id="PS51257">
    <property type="entry name" value="PROKAR_LIPOPROTEIN"/>
    <property type="match status" value="1"/>
</dbReference>
<name>A0A150QE31_SORCE</name>
<reference evidence="2 3" key="1">
    <citation type="submission" date="2014-02" db="EMBL/GenBank/DDBJ databases">
        <title>The small core and large imbalanced accessory genome model reveals a collaborative survival strategy of Sorangium cellulosum strains in nature.</title>
        <authorList>
            <person name="Han K."/>
            <person name="Peng R."/>
            <person name="Blom J."/>
            <person name="Li Y.-Z."/>
        </authorList>
    </citation>
    <scope>NUCLEOTIDE SEQUENCE [LARGE SCALE GENOMIC DNA]</scope>
    <source>
        <strain evidence="2 3">So0008-312</strain>
    </source>
</reference>
<evidence type="ECO:0000313" key="2">
    <source>
        <dbReference type="EMBL" id="KYF66122.1"/>
    </source>
</evidence>
<evidence type="ECO:0000256" key="1">
    <source>
        <dbReference type="SAM" id="MobiDB-lite"/>
    </source>
</evidence>
<organism evidence="2 3">
    <name type="scientific">Sorangium cellulosum</name>
    <name type="common">Polyangium cellulosum</name>
    <dbReference type="NCBI Taxonomy" id="56"/>
    <lineage>
        <taxon>Bacteria</taxon>
        <taxon>Pseudomonadati</taxon>
        <taxon>Myxococcota</taxon>
        <taxon>Polyangia</taxon>
        <taxon>Polyangiales</taxon>
        <taxon>Polyangiaceae</taxon>
        <taxon>Sorangium</taxon>
    </lineage>
</organism>
<sequence length="184" mass="18480">MAVPRASGGASSVLVLFCLVQGAAGCDAISTEVAPGEGSAGPTEVAPGEGSAGPTEVAPGEGSAGPTEVTPGEASASPTEVEAKEASAPDPGSATSSPRHRLPVPCPLPSGFSAGAPARFPAASSPAVGHRLSAASDTDAFGRFLRSTVMFCGPDEQPYFLRYRYYLTGPLSGRWLRPPLAEPL</sequence>
<evidence type="ECO:0000313" key="3">
    <source>
        <dbReference type="Proteomes" id="UP000075260"/>
    </source>
</evidence>